<dbReference type="Pfam" id="PF13376">
    <property type="entry name" value="OmdA"/>
    <property type="match status" value="1"/>
</dbReference>
<proteinExistence type="predicted"/>
<dbReference type="GeneID" id="54481303"/>
<evidence type="ECO:0000313" key="2">
    <source>
        <dbReference type="Proteomes" id="UP000799437"/>
    </source>
</evidence>
<reference evidence="1" key="1">
    <citation type="journal article" date="2020" name="Stud. Mycol.">
        <title>101 Dothideomycetes genomes: a test case for predicting lifestyles and emergence of pathogens.</title>
        <authorList>
            <person name="Haridas S."/>
            <person name="Albert R."/>
            <person name="Binder M."/>
            <person name="Bloem J."/>
            <person name="Labutti K."/>
            <person name="Salamov A."/>
            <person name="Andreopoulos B."/>
            <person name="Baker S."/>
            <person name="Barry K."/>
            <person name="Bills G."/>
            <person name="Bluhm B."/>
            <person name="Cannon C."/>
            <person name="Castanera R."/>
            <person name="Culley D."/>
            <person name="Daum C."/>
            <person name="Ezra D."/>
            <person name="Gonzalez J."/>
            <person name="Henrissat B."/>
            <person name="Kuo A."/>
            <person name="Liang C."/>
            <person name="Lipzen A."/>
            <person name="Lutzoni F."/>
            <person name="Magnuson J."/>
            <person name="Mondo S."/>
            <person name="Nolan M."/>
            <person name="Ohm R."/>
            <person name="Pangilinan J."/>
            <person name="Park H.-J."/>
            <person name="Ramirez L."/>
            <person name="Alfaro M."/>
            <person name="Sun H."/>
            <person name="Tritt A."/>
            <person name="Yoshinaga Y."/>
            <person name="Zwiers L.-H."/>
            <person name="Turgeon B."/>
            <person name="Goodwin S."/>
            <person name="Spatafora J."/>
            <person name="Crous P."/>
            <person name="Grigoriev I."/>
        </authorList>
    </citation>
    <scope>NUCLEOTIDE SEQUENCE</scope>
    <source>
        <strain evidence="1">CBS 121739</strain>
    </source>
</reference>
<dbReference type="Proteomes" id="UP000799437">
    <property type="component" value="Unassembled WGS sequence"/>
</dbReference>
<dbReference type="AlphaFoldDB" id="A0A6A6WGY5"/>
<sequence>MAEYQIRSFKSASAFRQWLQANNSSIPGIWLQIYKKASKMETVTYADALQEALCFGWIDGQRKSHDATSFIQKFTPRRQRSMWSKRNVDFVEQLIATGRMMPAGLVEVERAKADGRWDASYAGQRDLSVPDEFLNALEGDRDAADFFKTLSRSSRYVIALQLHSAKTAKTRQRRMEKYIAMLREGRGP</sequence>
<gene>
    <name evidence="1" type="ORF">EJ05DRAFT_259672</name>
</gene>
<evidence type="ECO:0000313" key="1">
    <source>
        <dbReference type="EMBL" id="KAF2761320.1"/>
    </source>
</evidence>
<keyword evidence="2" id="KW-1185">Reference proteome</keyword>
<evidence type="ECO:0008006" key="3">
    <source>
        <dbReference type="Google" id="ProtNLM"/>
    </source>
</evidence>
<name>A0A6A6WGY5_9PEZI</name>
<dbReference type="OrthoDB" id="10263401at2759"/>
<organism evidence="1 2">
    <name type="scientific">Pseudovirgaria hyperparasitica</name>
    <dbReference type="NCBI Taxonomy" id="470096"/>
    <lineage>
        <taxon>Eukaryota</taxon>
        <taxon>Fungi</taxon>
        <taxon>Dikarya</taxon>
        <taxon>Ascomycota</taxon>
        <taxon>Pezizomycotina</taxon>
        <taxon>Dothideomycetes</taxon>
        <taxon>Dothideomycetes incertae sedis</taxon>
        <taxon>Acrospermales</taxon>
        <taxon>Acrospermaceae</taxon>
        <taxon>Pseudovirgaria</taxon>
    </lineage>
</organism>
<dbReference type="RefSeq" id="XP_033603771.1">
    <property type="nucleotide sequence ID" value="XM_033740249.1"/>
</dbReference>
<dbReference type="EMBL" id="ML996567">
    <property type="protein sequence ID" value="KAF2761320.1"/>
    <property type="molecule type" value="Genomic_DNA"/>
</dbReference>
<protein>
    <recommendedName>
        <fullName evidence="3">Bacteriocin-protection protein, YdeI/OmpD-associated family</fullName>
    </recommendedName>
</protein>
<accession>A0A6A6WGY5</accession>